<dbReference type="EMBL" id="CADCUG010000033">
    <property type="protein sequence ID" value="CAA9322291.1"/>
    <property type="molecule type" value="Genomic_DNA"/>
</dbReference>
<gene>
    <name evidence="1" type="ORF">AVDCRST_MAG29-516</name>
</gene>
<sequence>MAAAIRSMSPARCRHGIRSSYAAQYEVATSQPSAASRVATAAPMPAVRLAPVTSARGREVTRRPLHRLGCAFGRLLLGDRAEHTEVGACT</sequence>
<protein>
    <submittedName>
        <fullName evidence="1">Uncharacterized protein</fullName>
    </submittedName>
</protein>
<proteinExistence type="predicted"/>
<dbReference type="AlphaFoldDB" id="A0A6J4L8R5"/>
<name>A0A6J4L8R5_9ACTN</name>
<reference evidence="1" key="1">
    <citation type="submission" date="2020-02" db="EMBL/GenBank/DDBJ databases">
        <authorList>
            <person name="Meier V. D."/>
        </authorList>
    </citation>
    <scope>NUCLEOTIDE SEQUENCE</scope>
    <source>
        <strain evidence="1">AVDCRST_MAG29</strain>
    </source>
</reference>
<accession>A0A6J4L8R5</accession>
<organism evidence="1">
    <name type="scientific">uncultured Nocardioidaceae bacterium</name>
    <dbReference type="NCBI Taxonomy" id="253824"/>
    <lineage>
        <taxon>Bacteria</taxon>
        <taxon>Bacillati</taxon>
        <taxon>Actinomycetota</taxon>
        <taxon>Actinomycetes</taxon>
        <taxon>Propionibacteriales</taxon>
        <taxon>Nocardioidaceae</taxon>
        <taxon>environmental samples</taxon>
    </lineage>
</organism>
<evidence type="ECO:0000313" key="1">
    <source>
        <dbReference type="EMBL" id="CAA9322291.1"/>
    </source>
</evidence>